<evidence type="ECO:0000256" key="1">
    <source>
        <dbReference type="ARBA" id="ARBA00004370"/>
    </source>
</evidence>
<dbReference type="InterPro" id="IPR011009">
    <property type="entry name" value="Kinase-like_dom_sf"/>
</dbReference>
<feature type="compositionally biased region" description="Polar residues" evidence="9">
    <location>
        <begin position="300"/>
        <end position="309"/>
    </location>
</feature>
<comment type="subcellular location">
    <subcellularLocation>
        <location evidence="1">Membrane</location>
    </subcellularLocation>
</comment>
<dbReference type="Gene3D" id="1.10.510.10">
    <property type="entry name" value="Transferase(Phosphotransferase) domain 1"/>
    <property type="match status" value="1"/>
</dbReference>
<dbReference type="GO" id="GO:0004672">
    <property type="term" value="F:protein kinase activity"/>
    <property type="evidence" value="ECO:0007669"/>
    <property type="project" value="InterPro"/>
</dbReference>
<protein>
    <recommendedName>
        <fullName evidence="11">Protein kinase domain-containing protein</fullName>
    </recommendedName>
</protein>
<evidence type="ECO:0000256" key="5">
    <source>
        <dbReference type="ARBA" id="ARBA00022741"/>
    </source>
</evidence>
<dbReference type="PANTHER" id="PTHR48007">
    <property type="entry name" value="LEUCINE-RICH REPEAT RECEPTOR-LIKE PROTEIN KINASE PXC1"/>
    <property type="match status" value="1"/>
</dbReference>
<dbReference type="InterPro" id="IPR046959">
    <property type="entry name" value="PRK1-6/SRF4-like"/>
</dbReference>
<evidence type="ECO:0000256" key="9">
    <source>
        <dbReference type="SAM" id="MobiDB-lite"/>
    </source>
</evidence>
<evidence type="ECO:0000256" key="8">
    <source>
        <dbReference type="ARBA" id="ARBA00023136"/>
    </source>
</evidence>
<gene>
    <name evidence="12" type="ORF">CDL15_Pgr007963</name>
</gene>
<dbReference type="EMBL" id="MTKT01002214">
    <property type="protein sequence ID" value="OWM81924.1"/>
    <property type="molecule type" value="Genomic_DNA"/>
</dbReference>
<keyword evidence="4" id="KW-0677">Repeat</keyword>
<dbReference type="InterPro" id="IPR001611">
    <property type="entry name" value="Leu-rich_rpt"/>
</dbReference>
<name>A0A218XAG2_PUNGR</name>
<evidence type="ECO:0000313" key="13">
    <source>
        <dbReference type="Proteomes" id="UP000197138"/>
    </source>
</evidence>
<dbReference type="Gene3D" id="3.30.200.20">
    <property type="entry name" value="Phosphorylase Kinase, domain 1"/>
    <property type="match status" value="1"/>
</dbReference>
<dbReference type="PROSITE" id="PS50011">
    <property type="entry name" value="PROTEIN_KINASE_DOM"/>
    <property type="match status" value="1"/>
</dbReference>
<dbReference type="PANTHER" id="PTHR48007:SF19">
    <property type="entry name" value="POLLEN RECEPTOR-LIKE KINASE 5"/>
    <property type="match status" value="1"/>
</dbReference>
<keyword evidence="5" id="KW-0547">Nucleotide-binding</keyword>
<dbReference type="Pfam" id="PF00069">
    <property type="entry name" value="Pkinase"/>
    <property type="match status" value="1"/>
</dbReference>
<feature type="transmembrane region" description="Helical" evidence="10">
    <location>
        <begin position="20"/>
        <end position="38"/>
    </location>
</feature>
<comment type="caution">
    <text evidence="12">The sequence shown here is derived from an EMBL/GenBank/DDBJ whole genome shotgun (WGS) entry which is preliminary data.</text>
</comment>
<dbReference type="PROSITE" id="PS51257">
    <property type="entry name" value="PROKAR_LIPOPROTEIN"/>
    <property type="match status" value="1"/>
</dbReference>
<dbReference type="SUPFAM" id="SSF52058">
    <property type="entry name" value="L domain-like"/>
    <property type="match status" value="1"/>
</dbReference>
<evidence type="ECO:0000256" key="4">
    <source>
        <dbReference type="ARBA" id="ARBA00022737"/>
    </source>
</evidence>
<evidence type="ECO:0000256" key="3">
    <source>
        <dbReference type="ARBA" id="ARBA00022692"/>
    </source>
</evidence>
<keyword evidence="2" id="KW-0433">Leucine-rich repeat</keyword>
<feature type="region of interest" description="Disordered" evidence="9">
    <location>
        <begin position="287"/>
        <end position="323"/>
    </location>
</feature>
<dbReference type="Pfam" id="PF13855">
    <property type="entry name" value="LRR_8"/>
    <property type="match status" value="1"/>
</dbReference>
<dbReference type="GO" id="GO:0016020">
    <property type="term" value="C:membrane"/>
    <property type="evidence" value="ECO:0007669"/>
    <property type="project" value="UniProtKB-SubCell"/>
</dbReference>
<dbReference type="GO" id="GO:0005524">
    <property type="term" value="F:ATP binding"/>
    <property type="evidence" value="ECO:0007669"/>
    <property type="project" value="UniProtKB-KW"/>
</dbReference>
<dbReference type="SUPFAM" id="SSF56112">
    <property type="entry name" value="Protein kinase-like (PK-like)"/>
    <property type="match status" value="1"/>
</dbReference>
<keyword evidence="8 10" id="KW-0472">Membrane</keyword>
<feature type="transmembrane region" description="Helical" evidence="10">
    <location>
        <begin position="251"/>
        <end position="276"/>
    </location>
</feature>
<proteinExistence type="predicted"/>
<dbReference type="Gene3D" id="3.80.10.10">
    <property type="entry name" value="Ribonuclease Inhibitor"/>
    <property type="match status" value="2"/>
</dbReference>
<evidence type="ECO:0000256" key="6">
    <source>
        <dbReference type="ARBA" id="ARBA00022840"/>
    </source>
</evidence>
<evidence type="ECO:0000256" key="10">
    <source>
        <dbReference type="SAM" id="Phobius"/>
    </source>
</evidence>
<accession>A0A218XAG2</accession>
<reference evidence="13" key="1">
    <citation type="journal article" date="2017" name="Plant J.">
        <title>The pomegranate (Punica granatum L.) genome and the genomics of punicalagin biosynthesis.</title>
        <authorList>
            <person name="Qin G."/>
            <person name="Xu C."/>
            <person name="Ming R."/>
            <person name="Tang H."/>
            <person name="Guyot R."/>
            <person name="Kramer E.M."/>
            <person name="Hu Y."/>
            <person name="Yi X."/>
            <person name="Qi Y."/>
            <person name="Xu X."/>
            <person name="Gao Z."/>
            <person name="Pan H."/>
            <person name="Jian J."/>
            <person name="Tian Y."/>
            <person name="Yue Z."/>
            <person name="Xu Y."/>
        </authorList>
    </citation>
    <scope>NUCLEOTIDE SEQUENCE [LARGE SCALE GENOMIC DNA]</scope>
    <source>
        <strain evidence="13">cv. Dabenzi</strain>
    </source>
</reference>
<feature type="domain" description="Protein kinase" evidence="11">
    <location>
        <begin position="348"/>
        <end position="617"/>
    </location>
</feature>
<evidence type="ECO:0000256" key="7">
    <source>
        <dbReference type="ARBA" id="ARBA00022989"/>
    </source>
</evidence>
<keyword evidence="6" id="KW-0067">ATP-binding</keyword>
<dbReference type="InterPro" id="IPR013210">
    <property type="entry name" value="LRR_N_plant-typ"/>
</dbReference>
<evidence type="ECO:0000259" key="11">
    <source>
        <dbReference type="PROSITE" id="PS50011"/>
    </source>
</evidence>
<evidence type="ECO:0000313" key="12">
    <source>
        <dbReference type="EMBL" id="OWM81924.1"/>
    </source>
</evidence>
<dbReference type="Proteomes" id="UP000197138">
    <property type="component" value="Unassembled WGS sequence"/>
</dbReference>
<evidence type="ECO:0000256" key="2">
    <source>
        <dbReference type="ARBA" id="ARBA00022614"/>
    </source>
</evidence>
<dbReference type="InterPro" id="IPR000719">
    <property type="entry name" value="Prot_kinase_dom"/>
</dbReference>
<dbReference type="FunFam" id="3.30.200.20:FF:000307">
    <property type="entry name" value="pollen receptor-like kinase 1"/>
    <property type="match status" value="1"/>
</dbReference>
<keyword evidence="3 10" id="KW-0812">Transmembrane</keyword>
<keyword evidence="7 10" id="KW-1133">Transmembrane helix</keyword>
<dbReference type="Pfam" id="PF08263">
    <property type="entry name" value="LRRNT_2"/>
    <property type="match status" value="1"/>
</dbReference>
<dbReference type="AlphaFoldDB" id="A0A218XAG2"/>
<dbReference type="InterPro" id="IPR032675">
    <property type="entry name" value="LRR_dom_sf"/>
</dbReference>
<organism evidence="12 13">
    <name type="scientific">Punica granatum</name>
    <name type="common">Pomegranate</name>
    <dbReference type="NCBI Taxonomy" id="22663"/>
    <lineage>
        <taxon>Eukaryota</taxon>
        <taxon>Viridiplantae</taxon>
        <taxon>Streptophyta</taxon>
        <taxon>Embryophyta</taxon>
        <taxon>Tracheophyta</taxon>
        <taxon>Spermatophyta</taxon>
        <taxon>Magnoliopsida</taxon>
        <taxon>eudicotyledons</taxon>
        <taxon>Gunneridae</taxon>
        <taxon>Pentapetalae</taxon>
        <taxon>rosids</taxon>
        <taxon>malvids</taxon>
        <taxon>Myrtales</taxon>
        <taxon>Lythraceae</taxon>
        <taxon>Punica</taxon>
    </lineage>
</organism>
<sequence>MGAHVARLVRAPAAAPAPPSFLILLIIFSCLVVPNLSLTDSEILLKFRDSLANTTALASWNLSVNPCSGDNGKWIGVRCSGGSVSGLKLENTGLKGSIDVDILQLLPHLRSISFMHNEFQGPLPRLRVLGALKSVFLSNNRFSGEIPGDAFVGMGSLKKVYLANNELTGSIPSSLITLTRLLELRIEGNQFQGRIPDFQQKGLKLVNVSNNELEGPIPHRLSKMDISSFSGNDGLCGQPLESCESRQRRAYVFRVAISVFVAGLLLGFVIGALIIYRRRRRTSSQLDLTSSFNNHHESKSAPTCRNQGTPAGVQPAATNRGASKVEQKLQLSFVGDDRERFDLQDLLRASAEVLGSGNFGSSYKAIIMNGQALVVKRYKQMNNVGREEFNEQMRRLGRLKHPNLLPLVAYYYRREEKLLVYDFVPNGSLASHLHGNQAGLDWKTRLHIIKGVARGLAYLYTEFPSLLIPHGHLKSSNVLLDDFYEPLLTDYALAPVTNPEHSRQLLVAYKSPECTLPQGHVNKKTDIWSLGTLILEMLTGRFPVSYIAHDKDADLATWVMSTVNDERTSAVFDKEMRGTKNCKGEMIKLLKIGLSCCERDEERRLSISEVVGKIEELRDCDAPTSDAPSYASRTIIDDDLNR</sequence>